<dbReference type="Proteomes" id="UP000327011">
    <property type="component" value="Unassembled WGS sequence"/>
</dbReference>
<dbReference type="PROSITE" id="PS50943">
    <property type="entry name" value="HTH_CROC1"/>
    <property type="match status" value="1"/>
</dbReference>
<name>A0A5J5K738_9ACTN</name>
<organism evidence="2 3">
    <name type="scientific">Microbispora cellulosiformans</name>
    <dbReference type="NCBI Taxonomy" id="2614688"/>
    <lineage>
        <taxon>Bacteria</taxon>
        <taxon>Bacillati</taxon>
        <taxon>Actinomycetota</taxon>
        <taxon>Actinomycetes</taxon>
        <taxon>Streptosporangiales</taxon>
        <taxon>Streptosporangiaceae</taxon>
        <taxon>Microbispora</taxon>
    </lineage>
</organism>
<dbReference type="InterPro" id="IPR010982">
    <property type="entry name" value="Lambda_DNA-bd_dom_sf"/>
</dbReference>
<dbReference type="SUPFAM" id="SSF47413">
    <property type="entry name" value="lambda repressor-like DNA-binding domains"/>
    <property type="match status" value="1"/>
</dbReference>
<feature type="domain" description="HTH cro/C1-type" evidence="1">
    <location>
        <begin position="19"/>
        <end position="75"/>
    </location>
</feature>
<protein>
    <submittedName>
        <fullName evidence="2">Helix-turn-helix domain-containing protein</fullName>
    </submittedName>
</protein>
<keyword evidence="3" id="KW-1185">Reference proteome</keyword>
<dbReference type="Pfam" id="PF13560">
    <property type="entry name" value="HTH_31"/>
    <property type="match status" value="1"/>
</dbReference>
<comment type="caution">
    <text evidence="2">The sequence shown here is derived from an EMBL/GenBank/DDBJ whole genome shotgun (WGS) entry which is preliminary data.</text>
</comment>
<evidence type="ECO:0000259" key="1">
    <source>
        <dbReference type="PROSITE" id="PS50943"/>
    </source>
</evidence>
<reference evidence="2 3" key="1">
    <citation type="submission" date="2019-09" db="EMBL/GenBank/DDBJ databases">
        <title>Screening of Novel Bioactive Compounds from Soil-Associated.</title>
        <authorList>
            <person name="Gong X."/>
        </authorList>
    </citation>
    <scope>NUCLEOTIDE SEQUENCE [LARGE SCALE GENOMIC DNA]</scope>
    <source>
        <strain evidence="2 3">Gxj-6</strain>
    </source>
</reference>
<accession>A0A5J5K738</accession>
<evidence type="ECO:0000313" key="3">
    <source>
        <dbReference type="Proteomes" id="UP000327011"/>
    </source>
</evidence>
<dbReference type="AlphaFoldDB" id="A0A5J5K738"/>
<dbReference type="InterPro" id="IPR001387">
    <property type="entry name" value="Cro/C1-type_HTH"/>
</dbReference>
<proteinExistence type="predicted"/>
<sequence length="416" mass="45525">MATEHVESGELDRRIGRRVRALRLRRGLGLRACAELCGRTEEWLRQVERGEQRLDKLSTLVALANVLGVRDLSLIVEDRLQGMTCTVTEGGRIRHEAVPAIRQVLSTPIYPPQLVDDLPAESEKLRRRLAVAWSAWHGSARPYTALGAVAPGLLQDALNLHRAAAPSIRRTTWALLAETFQLAQRFLYCVGEAELAARAADRAMVAAEETDDPQLMAISAWTSTMAALGRGQTDEAFEVASTAATYLEPRSNSSQAVLSAWGSLHLFAAIACAKNHRGADAWRHWDLAHRAASALGPAHHNPLTMFGQANVAIYGVAIEVETGRSSAAIDRAKAITVSAIPSTNRRAQHLLDLARGHMRQRDFDAALTCLRMSETQSTETVVFNPLARQTISEMIEAKRRPPAPLLDLATRARVIA</sequence>
<evidence type="ECO:0000313" key="2">
    <source>
        <dbReference type="EMBL" id="KAA9380087.1"/>
    </source>
</evidence>
<dbReference type="GO" id="GO:0003677">
    <property type="term" value="F:DNA binding"/>
    <property type="evidence" value="ECO:0007669"/>
    <property type="project" value="InterPro"/>
</dbReference>
<dbReference type="Gene3D" id="1.10.260.40">
    <property type="entry name" value="lambda repressor-like DNA-binding domains"/>
    <property type="match status" value="1"/>
</dbReference>
<dbReference type="RefSeq" id="WP_150933304.1">
    <property type="nucleotide sequence ID" value="NZ_VYTZ01000003.1"/>
</dbReference>
<gene>
    <name evidence="2" type="ORF">F5972_10815</name>
</gene>
<dbReference type="EMBL" id="VYTZ01000003">
    <property type="protein sequence ID" value="KAA9380087.1"/>
    <property type="molecule type" value="Genomic_DNA"/>
</dbReference>